<dbReference type="Gene3D" id="1.10.132.60">
    <property type="entry name" value="DNA polymerase family B, C-terminal domain"/>
    <property type="match status" value="1"/>
</dbReference>
<dbReference type="GeneID" id="7270458"/>
<protein>
    <recommendedName>
        <fullName evidence="1">DNA-directed DNA polymerase</fullName>
        <ecNumber evidence="1">2.7.7.7</ecNumber>
    </recommendedName>
</protein>
<keyword evidence="4" id="KW-0239">DNA-directed DNA polymerase</keyword>
<evidence type="ECO:0000256" key="4">
    <source>
        <dbReference type="ARBA" id="ARBA00022932"/>
    </source>
</evidence>
<dbReference type="InterPro" id="IPR050240">
    <property type="entry name" value="DNA_pol_type-B"/>
</dbReference>
<evidence type="ECO:0000256" key="1">
    <source>
        <dbReference type="ARBA" id="ARBA00012417"/>
    </source>
</evidence>
<evidence type="ECO:0000256" key="2">
    <source>
        <dbReference type="ARBA" id="ARBA00022679"/>
    </source>
</evidence>
<reference evidence="8 9" key="1">
    <citation type="journal article" date="2015" name="Genome Announc.">
        <title>Complete Genome Sequence of Methanosphaerula palustris E1-9CT, a Hydrogenotrophic Methanogen Isolated from a Minerotrophic Fen Peatland.</title>
        <authorList>
            <person name="Cadillo-Quiroz H."/>
            <person name="Browne P."/>
            <person name="Kyrpides N."/>
            <person name="Woyke T."/>
            <person name="Goodwin L."/>
            <person name="Detter C."/>
            <person name="Yavitt J.B."/>
            <person name="Zinder S.H."/>
        </authorList>
    </citation>
    <scope>NUCLEOTIDE SEQUENCE [LARGE SCALE GENOMIC DNA]</scope>
    <source>
        <strain evidence="9">ATCC BAA-1556 / DSM 19958 / E1-9c</strain>
    </source>
</reference>
<dbReference type="KEGG" id="mpl:Mpal_1185"/>
<dbReference type="SUPFAM" id="SSF56672">
    <property type="entry name" value="DNA/RNA polymerases"/>
    <property type="match status" value="1"/>
</dbReference>
<dbReference type="GO" id="GO:0006261">
    <property type="term" value="P:DNA-templated DNA replication"/>
    <property type="evidence" value="ECO:0007669"/>
    <property type="project" value="TreeGrafter"/>
</dbReference>
<feature type="domain" description="DNA-directed DNA polymerase family B multifunctional" evidence="7">
    <location>
        <begin position="315"/>
        <end position="357"/>
    </location>
</feature>
<dbReference type="EC" id="2.7.7.7" evidence="1"/>
<evidence type="ECO:0000313" key="9">
    <source>
        <dbReference type="Proteomes" id="UP000002457"/>
    </source>
</evidence>
<dbReference type="PANTHER" id="PTHR10322:SF23">
    <property type="entry name" value="DNA POLYMERASE DELTA CATALYTIC SUBUNIT"/>
    <property type="match status" value="1"/>
</dbReference>
<comment type="catalytic activity">
    <reaction evidence="6">
        <text>DNA(n) + a 2'-deoxyribonucleoside 5'-triphosphate = DNA(n+1) + diphosphate</text>
        <dbReference type="Rhea" id="RHEA:22508"/>
        <dbReference type="Rhea" id="RHEA-COMP:17339"/>
        <dbReference type="Rhea" id="RHEA-COMP:17340"/>
        <dbReference type="ChEBI" id="CHEBI:33019"/>
        <dbReference type="ChEBI" id="CHEBI:61560"/>
        <dbReference type="ChEBI" id="CHEBI:173112"/>
        <dbReference type="EC" id="2.7.7.7"/>
    </reaction>
</comment>
<evidence type="ECO:0000313" key="8">
    <source>
        <dbReference type="EMBL" id="ACL16525.1"/>
    </source>
</evidence>
<dbReference type="Pfam" id="PF00136">
    <property type="entry name" value="DNA_pol_B"/>
    <property type="match status" value="1"/>
</dbReference>
<keyword evidence="5" id="KW-0238">DNA-binding</keyword>
<dbReference type="GO" id="GO:0000166">
    <property type="term" value="F:nucleotide binding"/>
    <property type="evidence" value="ECO:0007669"/>
    <property type="project" value="InterPro"/>
</dbReference>
<keyword evidence="9" id="KW-1185">Reference proteome</keyword>
<dbReference type="OrthoDB" id="8639at2157"/>
<dbReference type="InterPro" id="IPR023211">
    <property type="entry name" value="DNA_pol_palm_dom_sf"/>
</dbReference>
<dbReference type="RefSeq" id="WP_012617844.1">
    <property type="nucleotide sequence ID" value="NC_011832.1"/>
</dbReference>
<dbReference type="eggNOG" id="arCOG00329">
    <property type="taxonomic scope" value="Archaea"/>
</dbReference>
<sequence length="657" mass="73767">MWILDSSLRKDEVVLWGPGGAIERVRAPSSFLFNLPDLPSHWEMVDGLTETFPVSEVTIQTIYGPLKGFQINAGVSVAEMIAVQTQYSARLFNVDLRRDLRYLAEHRHSPCRGRGIDRFSATVDQDLVTMEIAIKGDPLQKRAITDCTVICDHQRSRFSGDEQTVLADLFGLIEAVDPDLLLFPNADIWMERVIAAAGRHGIRQTISRTERFATLDSRSYWSYGRMYHRPKAMLPEGRVLIDTAQSFIYKEAGLEGILIAARLTGLPPNRTARCTPGTLISTYEVYEALTRGIAVPWQKTDADRVKSMGSLRAVDRGGMMFQPEPGVYGRTYQIDFTSLYPAIIVKHNLSPETVEHPELQGFLATVLDPLLSMRIATKEQKRCDPTVTGVDAMLKWMLVTCFGYTGYRNAKFGRVDVHERITGISREVLIETKAIAEQLGFTVLHGIVDCLWVQGEPIRALKLAVEEETGFRTEVETYDWLVFLQQKDGSGAYNRYYGRLDDGSVKVRGIMMRRGDCPRYVAQMQQAVLGVMKKARSVLDLQALTGEAEGVYEQYRSGLAHTKIADLLISRRISTVTYSRRCPEAGAVAGYRRAGVQVAPGMTLQYVVRDAKKGLADPVWEAREMDHAYYISLLEKAWSELLPAIKPEQKIQGILLL</sequence>
<keyword evidence="2" id="KW-0808">Transferase</keyword>
<dbReference type="HOGENOM" id="CLU_000203_6_2_2"/>
<organism evidence="8 9">
    <name type="scientific">Methanosphaerula palustris (strain ATCC BAA-1556 / DSM 19958 / E1-9c)</name>
    <dbReference type="NCBI Taxonomy" id="521011"/>
    <lineage>
        <taxon>Archaea</taxon>
        <taxon>Methanobacteriati</taxon>
        <taxon>Methanobacteriota</taxon>
        <taxon>Stenosarchaea group</taxon>
        <taxon>Methanomicrobia</taxon>
        <taxon>Methanomicrobiales</taxon>
        <taxon>Methanoregulaceae</taxon>
        <taxon>Methanosphaerula</taxon>
    </lineage>
</organism>
<evidence type="ECO:0000256" key="6">
    <source>
        <dbReference type="ARBA" id="ARBA00049244"/>
    </source>
</evidence>
<dbReference type="NCBIfam" id="NF004416">
    <property type="entry name" value="PRK05761.1-2"/>
    <property type="match status" value="1"/>
</dbReference>
<gene>
    <name evidence="8" type="ordered locus">Mpal_1185</name>
</gene>
<dbReference type="InterPro" id="IPR006134">
    <property type="entry name" value="DNA-dir_DNA_pol_B_multi_dom"/>
</dbReference>
<dbReference type="STRING" id="521011.Mpal_1185"/>
<proteinExistence type="predicted"/>
<dbReference type="Gene3D" id="3.90.1600.10">
    <property type="entry name" value="Palm domain of DNA polymerase"/>
    <property type="match status" value="1"/>
</dbReference>
<dbReference type="Proteomes" id="UP000002457">
    <property type="component" value="Chromosome"/>
</dbReference>
<dbReference type="GO" id="GO:0003677">
    <property type="term" value="F:DNA binding"/>
    <property type="evidence" value="ECO:0007669"/>
    <property type="project" value="UniProtKB-KW"/>
</dbReference>
<accession>B8GHC0</accession>
<evidence type="ECO:0000259" key="7">
    <source>
        <dbReference type="Pfam" id="PF00136"/>
    </source>
</evidence>
<dbReference type="AlphaFoldDB" id="B8GHC0"/>
<evidence type="ECO:0000256" key="5">
    <source>
        <dbReference type="ARBA" id="ARBA00023125"/>
    </source>
</evidence>
<keyword evidence="3" id="KW-0548">Nucleotidyltransferase</keyword>
<dbReference type="InterPro" id="IPR042087">
    <property type="entry name" value="DNA_pol_B_thumb"/>
</dbReference>
<name>B8GHC0_METPE</name>
<dbReference type="InterPro" id="IPR043502">
    <property type="entry name" value="DNA/RNA_pol_sf"/>
</dbReference>
<dbReference type="CDD" id="cd05531">
    <property type="entry name" value="POLBc_B2"/>
    <property type="match status" value="1"/>
</dbReference>
<dbReference type="PANTHER" id="PTHR10322">
    <property type="entry name" value="DNA POLYMERASE CATALYTIC SUBUNIT"/>
    <property type="match status" value="1"/>
</dbReference>
<evidence type="ECO:0000256" key="3">
    <source>
        <dbReference type="ARBA" id="ARBA00022695"/>
    </source>
</evidence>
<dbReference type="GO" id="GO:0003887">
    <property type="term" value="F:DNA-directed DNA polymerase activity"/>
    <property type="evidence" value="ECO:0007669"/>
    <property type="project" value="UniProtKB-KW"/>
</dbReference>
<dbReference type="EMBL" id="CP001338">
    <property type="protein sequence ID" value="ACL16525.1"/>
    <property type="molecule type" value="Genomic_DNA"/>
</dbReference>